<organism evidence="1 2">
    <name type="scientific">Pantoea phage vB_PagS_Vid5</name>
    <dbReference type="NCBI Taxonomy" id="2099652"/>
    <lineage>
        <taxon>Viruses</taxon>
        <taxon>Duplodnaviria</taxon>
        <taxon>Heunggongvirae</taxon>
        <taxon>Uroviricota</taxon>
        <taxon>Caudoviricetes</taxon>
        <taxon>Vidquintavirus</taxon>
        <taxon>Vidquintavirus Vid5</taxon>
    </lineage>
</organism>
<keyword evidence="2" id="KW-1185">Reference proteome</keyword>
<dbReference type="Proteomes" id="UP000241629">
    <property type="component" value="Segment"/>
</dbReference>
<reference evidence="1 2" key="1">
    <citation type="submission" date="2018-02" db="EMBL/GenBank/DDBJ databases">
        <title>Complete genome sequence of Pantoea phage vB_PagS_Vid5.</title>
        <authorList>
            <person name="Truncaite L."/>
            <person name="Simoliunas E."/>
            <person name="Meskys R."/>
        </authorList>
    </citation>
    <scope>NUCLEOTIDE SEQUENCE [LARGE SCALE GENOMIC DNA]</scope>
</reference>
<name>A0A2P1CKW9_9CAUD</name>
<proteinExistence type="predicted"/>
<protein>
    <submittedName>
        <fullName evidence="1">Uncharacterized protein</fullName>
    </submittedName>
</protein>
<evidence type="ECO:0000313" key="1">
    <source>
        <dbReference type="EMBL" id="AVJ51842.1"/>
    </source>
</evidence>
<evidence type="ECO:0000313" key="2">
    <source>
        <dbReference type="Proteomes" id="UP000241629"/>
    </source>
</evidence>
<accession>A0A2P1CKW9</accession>
<sequence length="58" mass="6678">MKVGPYRGLFARVQWCSTVQKYVGHVIHPARTPFACRNEGFIPTIFKRTVDEVLDGKR</sequence>
<gene>
    <name evidence="1" type="ORF">Vid5_gp87</name>
</gene>
<dbReference type="EMBL" id="MG948468">
    <property type="protein sequence ID" value="AVJ51842.1"/>
    <property type="molecule type" value="Genomic_DNA"/>
</dbReference>